<dbReference type="AlphaFoldDB" id="A0AAV1SDB7"/>
<evidence type="ECO:0000313" key="1">
    <source>
        <dbReference type="EMBL" id="CAK7348263.1"/>
    </source>
</evidence>
<dbReference type="Proteomes" id="UP001314170">
    <property type="component" value="Unassembled WGS sequence"/>
</dbReference>
<dbReference type="EMBL" id="CAWUPB010001173">
    <property type="protein sequence ID" value="CAK7348263.1"/>
    <property type="molecule type" value="Genomic_DNA"/>
</dbReference>
<keyword evidence="2" id="KW-1185">Reference proteome</keyword>
<gene>
    <name evidence="1" type="ORF">DCAF_LOCUS20959</name>
</gene>
<evidence type="ECO:0000313" key="2">
    <source>
        <dbReference type="Proteomes" id="UP001314170"/>
    </source>
</evidence>
<proteinExistence type="predicted"/>
<sequence>MLELRGMLNQLQQEVLIQLEIRVEALKEILEGDQNPLDNPEGINNDSNGSNNVLINKLEVECKENVEAAQQKKIVDLGYVDPFDYKLAIITKADLFKDYMDETHIDEASLRFAIHYSTSQWKRNELPIDVSYAKFYSRGLKLISRIVIHLKRRKKGGWRVFIGHPCD</sequence>
<accession>A0AAV1SDB7</accession>
<protein>
    <recommendedName>
        <fullName evidence="3">Transposase</fullName>
    </recommendedName>
</protein>
<name>A0AAV1SDB7_9ROSI</name>
<evidence type="ECO:0008006" key="3">
    <source>
        <dbReference type="Google" id="ProtNLM"/>
    </source>
</evidence>
<organism evidence="1 2">
    <name type="scientific">Dovyalis caffra</name>
    <dbReference type="NCBI Taxonomy" id="77055"/>
    <lineage>
        <taxon>Eukaryota</taxon>
        <taxon>Viridiplantae</taxon>
        <taxon>Streptophyta</taxon>
        <taxon>Embryophyta</taxon>
        <taxon>Tracheophyta</taxon>
        <taxon>Spermatophyta</taxon>
        <taxon>Magnoliopsida</taxon>
        <taxon>eudicotyledons</taxon>
        <taxon>Gunneridae</taxon>
        <taxon>Pentapetalae</taxon>
        <taxon>rosids</taxon>
        <taxon>fabids</taxon>
        <taxon>Malpighiales</taxon>
        <taxon>Salicaceae</taxon>
        <taxon>Flacourtieae</taxon>
        <taxon>Dovyalis</taxon>
    </lineage>
</organism>
<comment type="caution">
    <text evidence="1">The sequence shown here is derived from an EMBL/GenBank/DDBJ whole genome shotgun (WGS) entry which is preliminary data.</text>
</comment>
<reference evidence="1 2" key="1">
    <citation type="submission" date="2024-01" db="EMBL/GenBank/DDBJ databases">
        <authorList>
            <person name="Waweru B."/>
        </authorList>
    </citation>
    <scope>NUCLEOTIDE SEQUENCE [LARGE SCALE GENOMIC DNA]</scope>
</reference>